<dbReference type="GO" id="GO:0012507">
    <property type="term" value="C:ER to Golgi transport vesicle membrane"/>
    <property type="evidence" value="ECO:0007669"/>
    <property type="project" value="TreeGrafter"/>
</dbReference>
<dbReference type="Pfam" id="PF18770">
    <property type="entry name" value="Arm_vescicular"/>
    <property type="match status" value="1"/>
</dbReference>
<dbReference type="InterPro" id="IPR024095">
    <property type="entry name" value="Vesicle_P115"/>
</dbReference>
<dbReference type="AlphaFoldDB" id="A0A9J2PNX3"/>
<evidence type="ECO:0000256" key="5">
    <source>
        <dbReference type="SAM" id="MobiDB-lite"/>
    </source>
</evidence>
<dbReference type="GO" id="GO:0048211">
    <property type="term" value="P:Golgi vesicle docking"/>
    <property type="evidence" value="ECO:0007669"/>
    <property type="project" value="TreeGrafter"/>
</dbReference>
<comment type="subcellular location">
    <subcellularLocation>
        <location evidence="1">Golgi apparatus</location>
    </subcellularLocation>
</comment>
<keyword evidence="3 4" id="KW-0175">Coiled coil</keyword>
<dbReference type="GO" id="GO:0006888">
    <property type="term" value="P:endoplasmic reticulum to Golgi vesicle-mediated transport"/>
    <property type="evidence" value="ECO:0007669"/>
    <property type="project" value="TreeGrafter"/>
</dbReference>
<evidence type="ECO:0000259" key="6">
    <source>
        <dbReference type="Pfam" id="PF04869"/>
    </source>
</evidence>
<accession>A0A9J2PNX3</accession>
<dbReference type="Proteomes" id="UP000036681">
    <property type="component" value="Unplaced"/>
</dbReference>
<dbReference type="Gene3D" id="1.25.10.10">
    <property type="entry name" value="Leucine-rich Repeat Variant"/>
    <property type="match status" value="1"/>
</dbReference>
<feature type="coiled-coil region" evidence="4">
    <location>
        <begin position="801"/>
        <end position="828"/>
    </location>
</feature>
<protein>
    <submittedName>
        <fullName evidence="8">Vesicle tethering protein Uso1/P115-like head domain-containing protein</fullName>
    </submittedName>
</protein>
<dbReference type="WBParaSite" id="ALUE_0001172501-mRNA-1">
    <property type="protein sequence ID" value="ALUE_0001172501-mRNA-1"/>
    <property type="gene ID" value="ALUE_0001172501"/>
</dbReference>
<evidence type="ECO:0000256" key="3">
    <source>
        <dbReference type="ARBA" id="ARBA00023054"/>
    </source>
</evidence>
<evidence type="ECO:0000256" key="1">
    <source>
        <dbReference type="ARBA" id="ARBA00004555"/>
    </source>
</evidence>
<dbReference type="InterPro" id="IPR041209">
    <property type="entry name" value="P115_Arm_rpt"/>
</dbReference>
<keyword evidence="7" id="KW-1185">Reference proteome</keyword>
<dbReference type="GO" id="GO:0045056">
    <property type="term" value="P:transcytosis"/>
    <property type="evidence" value="ECO:0007669"/>
    <property type="project" value="TreeGrafter"/>
</dbReference>
<dbReference type="GO" id="GO:0000139">
    <property type="term" value="C:Golgi membrane"/>
    <property type="evidence" value="ECO:0007669"/>
    <property type="project" value="InterPro"/>
</dbReference>
<dbReference type="PANTHER" id="PTHR10013:SF0">
    <property type="entry name" value="GENERAL VESICULAR TRANSPORT FACTOR P115"/>
    <property type="match status" value="1"/>
</dbReference>
<evidence type="ECO:0000313" key="7">
    <source>
        <dbReference type="Proteomes" id="UP000036681"/>
    </source>
</evidence>
<evidence type="ECO:0000256" key="4">
    <source>
        <dbReference type="SAM" id="Coils"/>
    </source>
</evidence>
<evidence type="ECO:0000256" key="2">
    <source>
        <dbReference type="ARBA" id="ARBA00023034"/>
    </source>
</evidence>
<feature type="domain" description="Vesicle tethering protein Uso1/P115-like head" evidence="6">
    <location>
        <begin position="358"/>
        <end position="646"/>
    </location>
</feature>
<reference evidence="8" key="1">
    <citation type="submission" date="2023-03" db="UniProtKB">
        <authorList>
            <consortium name="WormBaseParasite"/>
        </authorList>
    </citation>
    <scope>IDENTIFICATION</scope>
</reference>
<dbReference type="GO" id="GO:0048280">
    <property type="term" value="P:vesicle fusion with Golgi apparatus"/>
    <property type="evidence" value="ECO:0007669"/>
    <property type="project" value="InterPro"/>
</dbReference>
<dbReference type="Pfam" id="PF04869">
    <property type="entry name" value="Uso1_p115_head"/>
    <property type="match status" value="1"/>
</dbReference>
<proteinExistence type="predicted"/>
<evidence type="ECO:0000313" key="8">
    <source>
        <dbReference type="WBParaSite" id="ALUE_0001172501-mRNA-1"/>
    </source>
</evidence>
<dbReference type="SUPFAM" id="SSF48371">
    <property type="entry name" value="ARM repeat"/>
    <property type="match status" value="1"/>
</dbReference>
<dbReference type="InterPro" id="IPR016024">
    <property type="entry name" value="ARM-type_fold"/>
</dbReference>
<feature type="coiled-coil region" evidence="4">
    <location>
        <begin position="665"/>
        <end position="714"/>
    </location>
</feature>
<organism evidence="7 8">
    <name type="scientific">Ascaris lumbricoides</name>
    <name type="common">Giant roundworm</name>
    <dbReference type="NCBI Taxonomy" id="6252"/>
    <lineage>
        <taxon>Eukaryota</taxon>
        <taxon>Metazoa</taxon>
        <taxon>Ecdysozoa</taxon>
        <taxon>Nematoda</taxon>
        <taxon>Chromadorea</taxon>
        <taxon>Rhabditida</taxon>
        <taxon>Spirurina</taxon>
        <taxon>Ascaridomorpha</taxon>
        <taxon>Ascaridoidea</taxon>
        <taxon>Ascarididae</taxon>
        <taxon>Ascaris</taxon>
    </lineage>
</organism>
<dbReference type="InterPro" id="IPR011989">
    <property type="entry name" value="ARM-like"/>
</dbReference>
<dbReference type="GO" id="GO:0005795">
    <property type="term" value="C:Golgi stack"/>
    <property type="evidence" value="ECO:0007669"/>
    <property type="project" value="TreeGrafter"/>
</dbReference>
<dbReference type="InterPro" id="IPR006953">
    <property type="entry name" value="Vesicle_Uso1_P115_head"/>
</dbReference>
<sequence length="896" mass="100389">MVHPFIVLMAYFRNLFGGQNDDGKESDNAAEVVEKLVERVETSTAYEDRRDALKALRSLAKKTRLPVATIGMAAYMEVLEKERSNPEIIAITLEILVAVVCDDDEAAGGTDELGERLSEIIVRRKGFISSIMSLVECYEFSVRRALVQLLTALLRHRASEVQNAIMSEPMGVSRLVDILHETREAVRNSAVLMLSELSRANSQIQQLLAYENAFQLLFDIIDVEPVDSIVIEDCLFVILNLLRKNSSNQQLFREASLIQRLATMLHIFLFGREGDEETESESEWPRQKIANVIFLLQVLRSLVSPRENVITNTHAAQKTINQSGMLGELCSVLLTELGVPVEVLTETIIAVAEVIRGNYTNQEYFAARHLLTNVGNRPSLLVLLMSMTTEKQPFKLRCAVFYCFLSYLYDNEFGKTKVIDTLLPSSATNDSQITTGQCICSAIMSSESVQVWMGCVCLMHCLFDADHLKEQLLRVQLTIDSAQAPSSLLRHIATLLVSLGNRKPQIRCALLMLLAVWLHGCPLAVAQFLQIEESVQYLTTHIDECGAEGTEDENQVTKGLMALVLAICLLYGDHNADKKNSLNVIVERRVGNEKIVELLEGVSRSEHYVRAAQRPQPLSKSAQEMLLDFQFTKLFKILEGQIVKQLRPVGDASSAQMNGGSDNVVASFKELIKRQDETIATLNQQIKKLTADLAASKANEGTEAERELAKLKQEMAERCQIENDRKQAEQPQIEHFRSIAEQWQTEAHRYQQWAEQWQQYQIAQLPNAEEVVVQQLSAQVKQLEEQLTYGWQSFEVQGASLAQTSAQLVEANRKIHDLEVQLAAAMSNAAAVDDSQTSNQDGLHNKGSDDEELASLKKEHEDLLVLLADQDAKLSQYRQRLIQLGQTVTDDEDDGA</sequence>
<feature type="region of interest" description="Disordered" evidence="5">
    <location>
        <begin position="831"/>
        <end position="851"/>
    </location>
</feature>
<name>A0A9J2PNX3_ASCLU</name>
<dbReference type="PANTHER" id="PTHR10013">
    <property type="entry name" value="GENERAL VESICULAR TRANSPORT FACTOR P115"/>
    <property type="match status" value="1"/>
</dbReference>
<keyword evidence="2" id="KW-0333">Golgi apparatus</keyword>
<dbReference type="GO" id="GO:0005783">
    <property type="term" value="C:endoplasmic reticulum"/>
    <property type="evidence" value="ECO:0007669"/>
    <property type="project" value="TreeGrafter"/>
</dbReference>
<dbReference type="GO" id="GO:0006886">
    <property type="term" value="P:intracellular protein transport"/>
    <property type="evidence" value="ECO:0007669"/>
    <property type="project" value="InterPro"/>
</dbReference>